<dbReference type="Pfam" id="PF01408">
    <property type="entry name" value="GFO_IDH_MocA"/>
    <property type="match status" value="1"/>
</dbReference>
<feature type="domain" description="Gfo/Idh/MocA-like oxidoreductase bacterial type C-terminal" evidence="2">
    <location>
        <begin position="203"/>
        <end position="416"/>
    </location>
</feature>
<keyword evidence="3" id="KW-0560">Oxidoreductase</keyword>
<keyword evidence="4" id="KW-1185">Reference proteome</keyword>
<dbReference type="PROSITE" id="PS51318">
    <property type="entry name" value="TAT"/>
    <property type="match status" value="1"/>
</dbReference>
<feature type="domain" description="Gfo/Idh/MocA-like oxidoreductase N-terminal" evidence="1">
    <location>
        <begin position="39"/>
        <end position="161"/>
    </location>
</feature>
<dbReference type="Proteomes" id="UP000317178">
    <property type="component" value="Chromosome"/>
</dbReference>
<dbReference type="AlphaFoldDB" id="A0A518CR19"/>
<dbReference type="EC" id="1.1.1.18" evidence="3"/>
<dbReference type="GO" id="GO:0000166">
    <property type="term" value="F:nucleotide binding"/>
    <property type="evidence" value="ECO:0007669"/>
    <property type="project" value="InterPro"/>
</dbReference>
<dbReference type="RefSeq" id="WP_144997190.1">
    <property type="nucleotide sequence ID" value="NZ_CP036281.1"/>
</dbReference>
<evidence type="ECO:0000313" key="3">
    <source>
        <dbReference type="EMBL" id="QDU81658.1"/>
    </source>
</evidence>
<dbReference type="InterPro" id="IPR006311">
    <property type="entry name" value="TAT_signal"/>
</dbReference>
<dbReference type="InterPro" id="IPR000683">
    <property type="entry name" value="Gfo/Idh/MocA-like_OxRdtase_N"/>
</dbReference>
<dbReference type="Gene3D" id="3.30.360.10">
    <property type="entry name" value="Dihydrodipicolinate Reductase, domain 2"/>
    <property type="match status" value="1"/>
</dbReference>
<reference evidence="3 4" key="1">
    <citation type="submission" date="2019-02" db="EMBL/GenBank/DDBJ databases">
        <title>Deep-cultivation of Planctomycetes and their phenomic and genomic characterization uncovers novel biology.</title>
        <authorList>
            <person name="Wiegand S."/>
            <person name="Jogler M."/>
            <person name="Boedeker C."/>
            <person name="Pinto D."/>
            <person name="Vollmers J."/>
            <person name="Rivas-Marin E."/>
            <person name="Kohn T."/>
            <person name="Peeters S.H."/>
            <person name="Heuer A."/>
            <person name="Rast P."/>
            <person name="Oberbeckmann S."/>
            <person name="Bunk B."/>
            <person name="Jeske O."/>
            <person name="Meyerdierks A."/>
            <person name="Storesund J.E."/>
            <person name="Kallscheuer N."/>
            <person name="Luecker S."/>
            <person name="Lage O.M."/>
            <person name="Pohl T."/>
            <person name="Merkel B.J."/>
            <person name="Hornburger P."/>
            <person name="Mueller R.-W."/>
            <person name="Bruemmer F."/>
            <person name="Labrenz M."/>
            <person name="Spormann A.M."/>
            <person name="Op den Camp H."/>
            <person name="Overmann J."/>
            <person name="Amann R."/>
            <person name="Jetten M.S.M."/>
            <person name="Mascher T."/>
            <person name="Medema M.H."/>
            <person name="Devos D.P."/>
            <person name="Kaster A.-K."/>
            <person name="Ovreas L."/>
            <person name="Rohde M."/>
            <person name="Galperin M.Y."/>
            <person name="Jogler C."/>
        </authorList>
    </citation>
    <scope>NUCLEOTIDE SEQUENCE [LARGE SCALE GENOMIC DNA]</scope>
    <source>
        <strain evidence="3 4">Pla110</strain>
    </source>
</reference>
<dbReference type="InterPro" id="IPR036291">
    <property type="entry name" value="NAD(P)-bd_dom_sf"/>
</dbReference>
<gene>
    <name evidence="3" type="primary">iolG_8</name>
    <name evidence="3" type="ORF">Pla110_34020</name>
</gene>
<name>A0A518CR19_9PLAN</name>
<dbReference type="Pfam" id="PF19051">
    <property type="entry name" value="GFO_IDH_MocA_C2"/>
    <property type="match status" value="1"/>
</dbReference>
<sequence>MTEGLHRRQFLGQTALGAAGLTALNSAIARGADEEPSKVVIGVMGMQRGKALAARFITQPGVEIRYTCDTDSGRAEAGASAVEKSGAARPKAIGDFNEILNDPEVDALVCAAPNHWHAPATILACAAGKHVYVEKPCCHNPYEGEVMIQAARKHNRAVQMGSQRRSSANIQKAIQLMHDGAIGRVYSAKAYHSANRGTIGTGKPADVPAELDYELWQGPAPRTPYLDNRVHYNWHWFWHWGNGELGNNGIHSLDLCRWGLGVEYPIKVTSTGGRYAYQDDQQTADTHSVGFEFKDRKAITWQGLSCNGHKDGFATFYGETGTIAIDSSGGFQQFNKTDSVVLEEKGNNGDLEHIVDFINAVRTNEPLKLNAEIEEGHKSTLLCHLGNIAHRTGRTLNCNPDNGHIIGDDAAMKYWKREYEPGWEPQV</sequence>
<evidence type="ECO:0000259" key="1">
    <source>
        <dbReference type="Pfam" id="PF01408"/>
    </source>
</evidence>
<dbReference type="PANTHER" id="PTHR43818:SF5">
    <property type="entry name" value="OXIDOREDUCTASE FAMILY PROTEIN"/>
    <property type="match status" value="1"/>
</dbReference>
<evidence type="ECO:0000313" key="4">
    <source>
        <dbReference type="Proteomes" id="UP000317178"/>
    </source>
</evidence>
<accession>A0A518CR19</accession>
<dbReference type="OrthoDB" id="9788246at2"/>
<protein>
    <submittedName>
        <fullName evidence="3">Inositol 2-dehydrogenase</fullName>
        <ecNumber evidence="3">1.1.1.18</ecNumber>
    </submittedName>
</protein>
<dbReference type="InterPro" id="IPR043906">
    <property type="entry name" value="Gfo/Idh/MocA_OxRdtase_bact_C"/>
</dbReference>
<organism evidence="3 4">
    <name type="scientific">Polystyrenella longa</name>
    <dbReference type="NCBI Taxonomy" id="2528007"/>
    <lineage>
        <taxon>Bacteria</taxon>
        <taxon>Pseudomonadati</taxon>
        <taxon>Planctomycetota</taxon>
        <taxon>Planctomycetia</taxon>
        <taxon>Planctomycetales</taxon>
        <taxon>Planctomycetaceae</taxon>
        <taxon>Polystyrenella</taxon>
    </lineage>
</organism>
<dbReference type="KEGG" id="plon:Pla110_34020"/>
<dbReference type="GO" id="GO:0050112">
    <property type="term" value="F:inositol 2-dehydrogenase (NAD+) activity"/>
    <property type="evidence" value="ECO:0007669"/>
    <property type="project" value="UniProtKB-EC"/>
</dbReference>
<dbReference type="InterPro" id="IPR050463">
    <property type="entry name" value="Gfo/Idh/MocA_oxidrdct_glycsds"/>
</dbReference>
<dbReference type="PANTHER" id="PTHR43818">
    <property type="entry name" value="BCDNA.GH03377"/>
    <property type="match status" value="1"/>
</dbReference>
<dbReference type="SUPFAM" id="SSF55347">
    <property type="entry name" value="Glyceraldehyde-3-phosphate dehydrogenase-like, C-terminal domain"/>
    <property type="match status" value="1"/>
</dbReference>
<dbReference type="Gene3D" id="3.40.50.720">
    <property type="entry name" value="NAD(P)-binding Rossmann-like Domain"/>
    <property type="match status" value="1"/>
</dbReference>
<proteinExistence type="predicted"/>
<dbReference type="SUPFAM" id="SSF51735">
    <property type="entry name" value="NAD(P)-binding Rossmann-fold domains"/>
    <property type="match status" value="1"/>
</dbReference>
<dbReference type="EMBL" id="CP036281">
    <property type="protein sequence ID" value="QDU81658.1"/>
    <property type="molecule type" value="Genomic_DNA"/>
</dbReference>
<evidence type="ECO:0000259" key="2">
    <source>
        <dbReference type="Pfam" id="PF19051"/>
    </source>
</evidence>